<name>A0A4R5KJ40_9BACL</name>
<keyword evidence="2" id="KW-1185">Reference proteome</keyword>
<dbReference type="PANTHER" id="PTHR40070:SF1">
    <property type="entry name" value="UPF0478 PROTEIN YTXG"/>
    <property type="match status" value="1"/>
</dbReference>
<evidence type="ECO:0000313" key="1">
    <source>
        <dbReference type="EMBL" id="TDF95513.1"/>
    </source>
</evidence>
<dbReference type="OrthoDB" id="22069at2"/>
<dbReference type="Pfam" id="PF06103">
    <property type="entry name" value="DUF948"/>
    <property type="match status" value="1"/>
</dbReference>
<comment type="caution">
    <text evidence="1">The sequence shown here is derived from an EMBL/GenBank/DDBJ whole genome shotgun (WGS) entry which is preliminary data.</text>
</comment>
<dbReference type="EMBL" id="SMRT01000010">
    <property type="protein sequence ID" value="TDF95513.1"/>
    <property type="molecule type" value="Genomic_DNA"/>
</dbReference>
<organism evidence="1 2">
    <name type="scientific">Paenibacillus piri</name>
    <dbReference type="NCBI Taxonomy" id="2547395"/>
    <lineage>
        <taxon>Bacteria</taxon>
        <taxon>Bacillati</taxon>
        <taxon>Bacillota</taxon>
        <taxon>Bacilli</taxon>
        <taxon>Bacillales</taxon>
        <taxon>Paenibacillaceae</taxon>
        <taxon>Paenibacillus</taxon>
    </lineage>
</organism>
<accession>A0A4R5KJ40</accession>
<dbReference type="AlphaFoldDB" id="A0A4R5KJ40"/>
<dbReference type="InterPro" id="IPR009293">
    <property type="entry name" value="UPF0478"/>
</dbReference>
<reference evidence="1 2" key="1">
    <citation type="submission" date="2019-03" db="EMBL/GenBank/DDBJ databases">
        <title>This is whole genome sequence of Paenibacillus sp MS74 strain.</title>
        <authorList>
            <person name="Trinh H.N."/>
        </authorList>
    </citation>
    <scope>NUCLEOTIDE SEQUENCE [LARGE SCALE GENOMIC DNA]</scope>
    <source>
        <strain evidence="1 2">MS74</strain>
    </source>
</reference>
<proteinExistence type="predicted"/>
<sequence>MMIMDICAVVIAAAFVALTAFLIVTLRSVSALLSQTHTAIQEMRHEMKGIAKDASDVLRHTNAVTADVLHKLHALEPAFDSVKQVGEAAEEITSTVKQASAAVARTVQYKAEAEDGLSAAASGKLAIALKAVPVLIQLWRQLKPKQTQTEVRHVS</sequence>
<dbReference type="PANTHER" id="PTHR40070">
    <property type="entry name" value="UPF0478 PROTEIN YTXG"/>
    <property type="match status" value="1"/>
</dbReference>
<evidence type="ECO:0000313" key="2">
    <source>
        <dbReference type="Proteomes" id="UP000295636"/>
    </source>
</evidence>
<dbReference type="Proteomes" id="UP000295636">
    <property type="component" value="Unassembled WGS sequence"/>
</dbReference>
<dbReference type="RefSeq" id="WP_133231603.1">
    <property type="nucleotide sequence ID" value="NZ_SMRT01000010.1"/>
</dbReference>
<gene>
    <name evidence="1" type="ORF">E1757_20675</name>
</gene>
<protein>
    <submittedName>
        <fullName evidence="1">DUF948 domain-containing protein</fullName>
    </submittedName>
</protein>